<dbReference type="InterPro" id="IPR013783">
    <property type="entry name" value="Ig-like_fold"/>
</dbReference>
<evidence type="ECO:0000256" key="1">
    <source>
        <dbReference type="SAM" id="SignalP"/>
    </source>
</evidence>
<dbReference type="AlphaFoldDB" id="A0A1G1Z392"/>
<dbReference type="Pfam" id="PF00404">
    <property type="entry name" value="Dockerin_1"/>
    <property type="match status" value="1"/>
</dbReference>
<reference evidence="2 3" key="1">
    <citation type="journal article" date="2016" name="Nat. Commun.">
        <title>Thousands of microbial genomes shed light on interconnected biogeochemical processes in an aquifer system.</title>
        <authorList>
            <person name="Anantharaman K."/>
            <person name="Brown C.T."/>
            <person name="Hug L.A."/>
            <person name="Sharon I."/>
            <person name="Castelle C.J."/>
            <person name="Probst A.J."/>
            <person name="Thomas B.C."/>
            <person name="Singh A."/>
            <person name="Wilkins M.J."/>
            <person name="Karaoz U."/>
            <person name="Brodie E.L."/>
            <person name="Williams K.H."/>
            <person name="Hubbard S.S."/>
            <person name="Banfield J.F."/>
        </authorList>
    </citation>
    <scope>NUCLEOTIDE SEQUENCE [LARGE SCALE GENOMIC DNA]</scope>
</reference>
<dbReference type="Proteomes" id="UP000178259">
    <property type="component" value="Unassembled WGS sequence"/>
</dbReference>
<feature type="chain" id="PRO_5009581702" description="Dockerin domain-containing protein" evidence="1">
    <location>
        <begin position="30"/>
        <end position="330"/>
    </location>
</feature>
<dbReference type="CDD" id="cd14256">
    <property type="entry name" value="Dockerin_I"/>
    <property type="match status" value="1"/>
</dbReference>
<dbReference type="GO" id="GO:0004553">
    <property type="term" value="F:hydrolase activity, hydrolyzing O-glycosyl compounds"/>
    <property type="evidence" value="ECO:0007669"/>
    <property type="project" value="InterPro"/>
</dbReference>
<dbReference type="Gene3D" id="2.60.40.10">
    <property type="entry name" value="Immunoglobulins"/>
    <property type="match status" value="1"/>
</dbReference>
<keyword evidence="1" id="KW-0732">Signal</keyword>
<dbReference type="EMBL" id="MHIW01000005">
    <property type="protein sequence ID" value="OGY59004.1"/>
    <property type="molecule type" value="Genomic_DNA"/>
</dbReference>
<dbReference type="InterPro" id="IPR002105">
    <property type="entry name" value="Dockerin_1_rpt"/>
</dbReference>
<protein>
    <recommendedName>
        <fullName evidence="4">Dockerin domain-containing protein</fullName>
    </recommendedName>
</protein>
<evidence type="ECO:0008006" key="4">
    <source>
        <dbReference type="Google" id="ProtNLM"/>
    </source>
</evidence>
<comment type="caution">
    <text evidence="2">The sequence shown here is derived from an EMBL/GenBank/DDBJ whole genome shotgun (WGS) entry which is preliminary data.</text>
</comment>
<sequence length="330" mass="34102">MVTFPYHNKSIIAAVFLISLALLSGSVYASNQEASTSGTGPVCGNGVVESGEQCDAGGSNAACPAACSASCAINSCGGGGASGGGGYFAPSETKVIFSGRAYPGSRVTLLKDAQITAQTVADSAANFRVSISGLSTGSYIFGVYSEDNQGRRSSLLTFPTSVTFGVAIEIGSIFITPTIAIDKSQVKHGENIAIFGQSTPEANVTVSINSEEEFFGQIIADANGAYLYNFDTAKLVVGQHLTKSKAATGGVVSSFGKAVNFTVGAKTVLAQSPALPAKGDFNHDSRVNLIDFSITAYWYKRVNPPASIDLNGDGKVDLIDFSIMAFNWTG</sequence>
<gene>
    <name evidence="2" type="ORF">A3E61_02025</name>
</gene>
<name>A0A1G1Z392_9BACT</name>
<accession>A0A1G1Z392</accession>
<organism evidence="2 3">
    <name type="scientific">Candidatus Colwellbacteria bacterium RIFCSPHIGHO2_12_FULL_43_12</name>
    <dbReference type="NCBI Taxonomy" id="1797688"/>
    <lineage>
        <taxon>Bacteria</taxon>
        <taxon>Candidatus Colwelliibacteriota</taxon>
    </lineage>
</organism>
<dbReference type="Gene3D" id="1.10.1330.10">
    <property type="entry name" value="Dockerin domain"/>
    <property type="match status" value="1"/>
</dbReference>
<dbReference type="SUPFAM" id="SSF63446">
    <property type="entry name" value="Type I dockerin domain"/>
    <property type="match status" value="1"/>
</dbReference>
<evidence type="ECO:0000313" key="3">
    <source>
        <dbReference type="Proteomes" id="UP000178259"/>
    </source>
</evidence>
<dbReference type="InterPro" id="IPR036439">
    <property type="entry name" value="Dockerin_dom_sf"/>
</dbReference>
<proteinExistence type="predicted"/>
<dbReference type="GO" id="GO:0000272">
    <property type="term" value="P:polysaccharide catabolic process"/>
    <property type="evidence" value="ECO:0007669"/>
    <property type="project" value="InterPro"/>
</dbReference>
<feature type="signal peptide" evidence="1">
    <location>
        <begin position="1"/>
        <end position="29"/>
    </location>
</feature>
<evidence type="ECO:0000313" key="2">
    <source>
        <dbReference type="EMBL" id="OGY59004.1"/>
    </source>
</evidence>